<evidence type="ECO:0000313" key="3">
    <source>
        <dbReference type="Proteomes" id="UP001595891"/>
    </source>
</evidence>
<name>A0ABV9ES94_9ACTN</name>
<feature type="transmembrane region" description="Helical" evidence="1">
    <location>
        <begin position="20"/>
        <end position="40"/>
    </location>
</feature>
<evidence type="ECO:0000256" key="1">
    <source>
        <dbReference type="SAM" id="Phobius"/>
    </source>
</evidence>
<comment type="caution">
    <text evidence="2">The sequence shown here is derived from an EMBL/GenBank/DDBJ whole genome shotgun (WGS) entry which is preliminary data.</text>
</comment>
<protein>
    <submittedName>
        <fullName evidence="2">Uncharacterized protein</fullName>
    </submittedName>
</protein>
<dbReference type="RefSeq" id="WP_262850274.1">
    <property type="nucleotide sequence ID" value="NZ_JANZYP010000100.1"/>
</dbReference>
<organism evidence="2 3">
    <name type="scientific">Sphaerisporangium corydalis</name>
    <dbReference type="NCBI Taxonomy" id="1441875"/>
    <lineage>
        <taxon>Bacteria</taxon>
        <taxon>Bacillati</taxon>
        <taxon>Actinomycetota</taxon>
        <taxon>Actinomycetes</taxon>
        <taxon>Streptosporangiales</taxon>
        <taxon>Streptosporangiaceae</taxon>
        <taxon>Sphaerisporangium</taxon>
    </lineage>
</organism>
<proteinExistence type="predicted"/>
<dbReference type="EMBL" id="JBHSFN010000034">
    <property type="protein sequence ID" value="MFC4591595.1"/>
    <property type="molecule type" value="Genomic_DNA"/>
</dbReference>
<reference evidence="3" key="1">
    <citation type="journal article" date="2019" name="Int. J. Syst. Evol. Microbiol.">
        <title>The Global Catalogue of Microorganisms (GCM) 10K type strain sequencing project: providing services to taxonomists for standard genome sequencing and annotation.</title>
        <authorList>
            <consortium name="The Broad Institute Genomics Platform"/>
            <consortium name="The Broad Institute Genome Sequencing Center for Infectious Disease"/>
            <person name="Wu L."/>
            <person name="Ma J."/>
        </authorList>
    </citation>
    <scope>NUCLEOTIDE SEQUENCE [LARGE SCALE GENOMIC DNA]</scope>
    <source>
        <strain evidence="3">CCUG 49560</strain>
    </source>
</reference>
<keyword evidence="1" id="KW-1133">Transmembrane helix</keyword>
<evidence type="ECO:0000313" key="2">
    <source>
        <dbReference type="EMBL" id="MFC4591595.1"/>
    </source>
</evidence>
<accession>A0ABV9ES94</accession>
<keyword evidence="1" id="KW-0812">Transmembrane</keyword>
<keyword evidence="3" id="KW-1185">Reference proteome</keyword>
<gene>
    <name evidence="2" type="ORF">ACFO8L_36265</name>
</gene>
<keyword evidence="1" id="KW-0472">Membrane</keyword>
<sequence length="190" mass="21077">MSSRTETFKESLLRRVRSNVHTVIIGVLVAIVAHFTILALQNTRPTPDIGIDRPVRDQHEVVGPCVRVSGHGVAAEGRALVIYAYPVRGQRPVGVITFVAEVNVEGNEWWAIMPLKASAKAKENVWYRIRITTMDAQQVRDTVRIAKHSSGRAIWEDTVVPPGIKYTDSVDVQRAPGPNLNCWNFSRAGS</sequence>
<dbReference type="Proteomes" id="UP001595891">
    <property type="component" value="Unassembled WGS sequence"/>
</dbReference>